<dbReference type="InterPro" id="IPR032459">
    <property type="entry name" value="Oxidoreduct_C"/>
</dbReference>
<dbReference type="Pfam" id="PF16490">
    <property type="entry name" value="Oxidoreduct_C"/>
    <property type="match status" value="1"/>
</dbReference>
<evidence type="ECO:0000313" key="2">
    <source>
        <dbReference type="EMBL" id="TCK83283.1"/>
    </source>
</evidence>
<sequence>MSYLTKTAIILSVAIVSGCAGSKDVNTDSQKVKLITLEPGHFHAALVQKSMYADVDSTVHVYAPEGNELNSHMALINQYNSDPTNPTAWNEVVYTGSDFFEKMLEEKAGNVVVLAGNNLKKTSYIQKSIDAGFNVLADKPMVIESDGFETLKNTFEAANTKDLLLYDIMTERNEISSILQREFSLIPEVFGTLEKGTPENPAITEESTHFFYKQVSGNVLTRPSWFFDTKQQGEGIADVGTHLVDLVQWVGFPEQIIDYTKDIELTSAKRWSTDLSLSQFNAITKLNGFPDFLQSNIVQDSLLQVYANGEANFKLKGVNAKVVVKWLYQAPEGTGDTHFSMLRGTKSNLVIRQEAEQQYRPELYIEPVNGKDDAFKEALFAKLKDVQAKYPGVELIEVEKGWQVSIPDTYKVGHEAHFGQVMEKFLDYMKNRNMPEWEVPNMISKYYITTKALELSRKTNP</sequence>
<dbReference type="Gene3D" id="3.40.50.720">
    <property type="entry name" value="NAD(P)-binding Rossmann-like Domain"/>
    <property type="match status" value="1"/>
</dbReference>
<proteinExistence type="predicted"/>
<feature type="domain" description="Putative oxidoreductase C-terminal" evidence="1">
    <location>
        <begin position="179"/>
        <end position="456"/>
    </location>
</feature>
<dbReference type="RefSeq" id="WP_132224134.1">
    <property type="nucleotide sequence ID" value="NZ_SMGO01000002.1"/>
</dbReference>
<comment type="caution">
    <text evidence="2">The sequence shown here is derived from an EMBL/GenBank/DDBJ whole genome shotgun (WGS) entry which is preliminary data.</text>
</comment>
<dbReference type="OrthoDB" id="9785257at2"/>
<evidence type="ECO:0000259" key="1">
    <source>
        <dbReference type="Pfam" id="PF16490"/>
    </source>
</evidence>
<reference evidence="2 3" key="1">
    <citation type="submission" date="2019-03" db="EMBL/GenBank/DDBJ databases">
        <title>Genomic Encyclopedia of Archaeal and Bacterial Type Strains, Phase II (KMG-II): from individual species to whole genera.</title>
        <authorList>
            <person name="Goeker M."/>
        </authorList>
    </citation>
    <scope>NUCLEOTIDE SEQUENCE [LARGE SCALE GENOMIC DNA]</scope>
    <source>
        <strain evidence="2 3">DSM 22554</strain>
    </source>
</reference>
<dbReference type="AlphaFoldDB" id="A0A4R1M0X4"/>
<accession>A0A4R1M0X4</accession>
<dbReference type="Gene3D" id="3.30.360.10">
    <property type="entry name" value="Dihydrodipicolinate Reductase, domain 2"/>
    <property type="match status" value="1"/>
</dbReference>
<gene>
    <name evidence="2" type="ORF">C8N28_1874</name>
</gene>
<dbReference type="Proteomes" id="UP000294616">
    <property type="component" value="Unassembled WGS sequence"/>
</dbReference>
<dbReference type="EMBL" id="SMGO01000002">
    <property type="protein sequence ID" value="TCK83283.1"/>
    <property type="molecule type" value="Genomic_DNA"/>
</dbReference>
<protein>
    <submittedName>
        <fullName evidence="2">Putative oxidoreductase-like protein</fullName>
    </submittedName>
</protein>
<evidence type="ECO:0000313" key="3">
    <source>
        <dbReference type="Proteomes" id="UP000294616"/>
    </source>
</evidence>
<dbReference type="PROSITE" id="PS51257">
    <property type="entry name" value="PROKAR_LIPOPROTEIN"/>
    <property type="match status" value="1"/>
</dbReference>
<name>A0A4R1M0X4_9SPHI</name>
<organism evidence="2 3">
    <name type="scientific">Albibacterium bauzanense</name>
    <dbReference type="NCBI Taxonomy" id="653929"/>
    <lineage>
        <taxon>Bacteria</taxon>
        <taxon>Pseudomonadati</taxon>
        <taxon>Bacteroidota</taxon>
        <taxon>Sphingobacteriia</taxon>
        <taxon>Sphingobacteriales</taxon>
        <taxon>Sphingobacteriaceae</taxon>
        <taxon>Albibacterium</taxon>
    </lineage>
</organism>
<keyword evidence="3" id="KW-1185">Reference proteome</keyword>